<accession>A0A0J0XMI4</accession>
<sequence length="377" mass="40518">MLLTPLLAFLPLLEAKHVEKVSPAALKEYTLAADGITASFIPFGARLKSLRVPDAGGAWREVNLGYADAQGYADEAAPSYYGAVIGRYANRIRNGTFTVDGVTSRIATNEHDGKNTLHGGRVGYDAREWSVLSANSSSVTFSLMDYGFEGFPGNVLALAQYSLSAGKLTTVLTAHALDRPTPILLTTHSYFNLGSDVSSTVLQDTLHVKASRVVGVDGILVPTGQLDYVAGTNGNERHPLNFTAPSAVSQALPAGLDHCFLFDRPSPLEVTEQLEWRSAATGIRMRVRTNQPAIQVYSCSMSDGSASTQLGKVERFGCMAIEPQGWIDGISHPEWLQNQVYSPGSAPFVNVAEYVFDTVEMGAGPSAVREETARDEL</sequence>
<dbReference type="STRING" id="879819.A0A0J0XMI4"/>
<comment type="similarity">
    <text evidence="1">Belongs to the aldose epimerase family.</text>
</comment>
<evidence type="ECO:0000256" key="3">
    <source>
        <dbReference type="ARBA" id="ARBA00023277"/>
    </source>
</evidence>
<dbReference type="GO" id="GO:0004034">
    <property type="term" value="F:aldose 1-epimerase activity"/>
    <property type="evidence" value="ECO:0007669"/>
    <property type="project" value="TreeGrafter"/>
</dbReference>
<name>A0A0J0XMI4_9TREE</name>
<dbReference type="SUPFAM" id="SSF74650">
    <property type="entry name" value="Galactose mutarotase-like"/>
    <property type="match status" value="1"/>
</dbReference>
<dbReference type="CDD" id="cd09019">
    <property type="entry name" value="galactose_mutarotase_like"/>
    <property type="match status" value="1"/>
</dbReference>
<dbReference type="Proteomes" id="UP000053611">
    <property type="component" value="Unassembled WGS sequence"/>
</dbReference>
<keyword evidence="2" id="KW-0413">Isomerase</keyword>
<dbReference type="InterPro" id="IPR011013">
    <property type="entry name" value="Gal_mutarotase_sf_dom"/>
</dbReference>
<evidence type="ECO:0000313" key="5">
    <source>
        <dbReference type="EMBL" id="KLT42283.1"/>
    </source>
</evidence>
<dbReference type="OrthoDB" id="274691at2759"/>
<dbReference type="GO" id="GO:0033499">
    <property type="term" value="P:galactose catabolic process via UDP-galactose, Leloir pathway"/>
    <property type="evidence" value="ECO:0007669"/>
    <property type="project" value="TreeGrafter"/>
</dbReference>
<dbReference type="PANTHER" id="PTHR10091:SF6">
    <property type="entry name" value="1-EPIMERASE, PUTATIVE (AFU_ORTHOLOGUE AFUA_3G13240)-RELATED"/>
    <property type="match status" value="1"/>
</dbReference>
<dbReference type="PANTHER" id="PTHR10091">
    <property type="entry name" value="ALDOSE-1-EPIMERASE"/>
    <property type="match status" value="1"/>
</dbReference>
<evidence type="ECO:0000256" key="4">
    <source>
        <dbReference type="SAM" id="SignalP"/>
    </source>
</evidence>
<proteinExistence type="inferred from homology"/>
<dbReference type="InterPro" id="IPR047215">
    <property type="entry name" value="Galactose_mutarotase-like"/>
</dbReference>
<feature type="signal peptide" evidence="4">
    <location>
        <begin position="1"/>
        <end position="15"/>
    </location>
</feature>
<feature type="chain" id="PRO_5012542760" evidence="4">
    <location>
        <begin position="16"/>
        <end position="377"/>
    </location>
</feature>
<dbReference type="Gene3D" id="2.70.98.10">
    <property type="match status" value="1"/>
</dbReference>
<evidence type="ECO:0000256" key="1">
    <source>
        <dbReference type="ARBA" id="ARBA00006206"/>
    </source>
</evidence>
<dbReference type="GeneID" id="28986613"/>
<protein>
    <submittedName>
        <fullName evidence="5">Galactose mutarotase-like protein</fullName>
    </submittedName>
</protein>
<evidence type="ECO:0000256" key="2">
    <source>
        <dbReference type="ARBA" id="ARBA00023235"/>
    </source>
</evidence>
<dbReference type="GO" id="GO:0006006">
    <property type="term" value="P:glucose metabolic process"/>
    <property type="evidence" value="ECO:0007669"/>
    <property type="project" value="TreeGrafter"/>
</dbReference>
<dbReference type="EMBL" id="KQ087207">
    <property type="protein sequence ID" value="KLT42283.1"/>
    <property type="molecule type" value="Genomic_DNA"/>
</dbReference>
<keyword evidence="3" id="KW-0119">Carbohydrate metabolism</keyword>
<dbReference type="AlphaFoldDB" id="A0A0J0XMI4"/>
<gene>
    <name evidence="5" type="ORF">CC85DRAFT_312337</name>
</gene>
<keyword evidence="6" id="KW-1185">Reference proteome</keyword>
<evidence type="ECO:0000313" key="6">
    <source>
        <dbReference type="Proteomes" id="UP000053611"/>
    </source>
</evidence>
<dbReference type="GO" id="GO:0030246">
    <property type="term" value="F:carbohydrate binding"/>
    <property type="evidence" value="ECO:0007669"/>
    <property type="project" value="InterPro"/>
</dbReference>
<organism evidence="5 6">
    <name type="scientific">Cutaneotrichosporon oleaginosum</name>
    <dbReference type="NCBI Taxonomy" id="879819"/>
    <lineage>
        <taxon>Eukaryota</taxon>
        <taxon>Fungi</taxon>
        <taxon>Dikarya</taxon>
        <taxon>Basidiomycota</taxon>
        <taxon>Agaricomycotina</taxon>
        <taxon>Tremellomycetes</taxon>
        <taxon>Trichosporonales</taxon>
        <taxon>Trichosporonaceae</taxon>
        <taxon>Cutaneotrichosporon</taxon>
    </lineage>
</organism>
<keyword evidence="4" id="KW-0732">Signal</keyword>
<reference evidence="5 6" key="1">
    <citation type="submission" date="2015-03" db="EMBL/GenBank/DDBJ databases">
        <title>Genomics and transcriptomics of the oil-accumulating basidiomycete yeast T. oleaginosus allow insights into substrate utilization and the diverse evolutionary trajectories of mating systems in fungi.</title>
        <authorList>
            <consortium name="DOE Joint Genome Institute"/>
            <person name="Kourist R."/>
            <person name="Kracht O."/>
            <person name="Bracharz F."/>
            <person name="Lipzen A."/>
            <person name="Nolan M."/>
            <person name="Ohm R."/>
            <person name="Grigoriev I."/>
            <person name="Sun S."/>
            <person name="Heitman J."/>
            <person name="Bruck T."/>
            <person name="Nowrousian M."/>
        </authorList>
    </citation>
    <scope>NUCLEOTIDE SEQUENCE [LARGE SCALE GENOMIC DNA]</scope>
    <source>
        <strain evidence="5 6">IBC0246</strain>
    </source>
</reference>
<dbReference type="Pfam" id="PF01263">
    <property type="entry name" value="Aldose_epim"/>
    <property type="match status" value="1"/>
</dbReference>
<dbReference type="InterPro" id="IPR014718">
    <property type="entry name" value="GH-type_carb-bd"/>
</dbReference>
<dbReference type="RefSeq" id="XP_018278774.1">
    <property type="nucleotide sequence ID" value="XM_018426010.1"/>
</dbReference>
<dbReference type="InterPro" id="IPR008183">
    <property type="entry name" value="Aldose_1/G6P_1-epimerase"/>
</dbReference>